<dbReference type="SMART" id="SM01389">
    <property type="entry name" value="Spt4"/>
    <property type="match status" value="1"/>
</dbReference>
<dbReference type="Pfam" id="PF06093">
    <property type="entry name" value="Spt4"/>
    <property type="match status" value="1"/>
</dbReference>
<dbReference type="CDD" id="cd07973">
    <property type="entry name" value="Spt4"/>
    <property type="match status" value="1"/>
</dbReference>
<reference evidence="11" key="1">
    <citation type="submission" date="2016-02" db="EMBL/GenBank/DDBJ databases">
        <title>Draft genome sequence of Microdochium bolleyi, a fungal endophyte of beachgrass.</title>
        <authorList>
            <consortium name="DOE Joint Genome Institute"/>
            <person name="David A.S."/>
            <person name="May G."/>
            <person name="Haridas S."/>
            <person name="Lim J."/>
            <person name="Wang M."/>
            <person name="Labutti K."/>
            <person name="Lipzen A."/>
            <person name="Barry K."/>
            <person name="Grigoriev I.V."/>
        </authorList>
    </citation>
    <scope>NUCLEOTIDE SEQUENCE [LARGE SCALE GENOMIC DNA]</scope>
    <source>
        <strain evidence="11">J235TASD1</strain>
    </source>
</reference>
<organism evidence="10 11">
    <name type="scientific">Microdochium bolleyi</name>
    <dbReference type="NCBI Taxonomy" id="196109"/>
    <lineage>
        <taxon>Eukaryota</taxon>
        <taxon>Fungi</taxon>
        <taxon>Dikarya</taxon>
        <taxon>Ascomycota</taxon>
        <taxon>Pezizomycotina</taxon>
        <taxon>Sordariomycetes</taxon>
        <taxon>Xylariomycetidae</taxon>
        <taxon>Xylariales</taxon>
        <taxon>Microdochiaceae</taxon>
        <taxon>Microdochium</taxon>
    </lineage>
</organism>
<gene>
    <name evidence="10" type="ORF">Micbo1qcDRAFT_117431</name>
</gene>
<dbReference type="GO" id="GO:0006355">
    <property type="term" value="P:regulation of DNA-templated transcription"/>
    <property type="evidence" value="ECO:0007669"/>
    <property type="project" value="InterPro"/>
</dbReference>
<evidence type="ECO:0000313" key="10">
    <source>
        <dbReference type="EMBL" id="KXJ92871.1"/>
    </source>
</evidence>
<dbReference type="InterPro" id="IPR022800">
    <property type="entry name" value="Spt4/RpoE2_Znf"/>
</dbReference>
<evidence type="ECO:0000256" key="3">
    <source>
        <dbReference type="ARBA" id="ARBA00010464"/>
    </source>
</evidence>
<keyword evidence="7" id="KW-0137">Centromere</keyword>
<dbReference type="EMBL" id="KQ964248">
    <property type="protein sequence ID" value="KXJ92871.1"/>
    <property type="molecule type" value="Genomic_DNA"/>
</dbReference>
<dbReference type="PIRSF" id="PIRSF025023">
    <property type="entry name" value="Spt4"/>
    <property type="match status" value="1"/>
</dbReference>
<evidence type="ECO:0000256" key="2">
    <source>
        <dbReference type="ARBA" id="ARBA00004584"/>
    </source>
</evidence>
<dbReference type="GO" id="GO:0008270">
    <property type="term" value="F:zinc ion binding"/>
    <property type="evidence" value="ECO:0007669"/>
    <property type="project" value="InterPro"/>
</dbReference>
<evidence type="ECO:0000256" key="8">
    <source>
        <dbReference type="PIRNR" id="PIRNR025023"/>
    </source>
</evidence>
<keyword evidence="6 8" id="KW-0539">Nucleus</keyword>
<evidence type="ECO:0000256" key="1">
    <source>
        <dbReference type="ARBA" id="ARBA00004123"/>
    </source>
</evidence>
<protein>
    <recommendedName>
        <fullName evidence="4 8">Transcription elongation factor SPT4</fullName>
    </recommendedName>
</protein>
<dbReference type="AlphaFoldDB" id="A0A136J6R0"/>
<accession>A0A136J6R0</accession>
<evidence type="ECO:0000256" key="6">
    <source>
        <dbReference type="ARBA" id="ARBA00023242"/>
    </source>
</evidence>
<evidence type="ECO:0000313" key="11">
    <source>
        <dbReference type="Proteomes" id="UP000070501"/>
    </source>
</evidence>
<dbReference type="Proteomes" id="UP000070501">
    <property type="component" value="Unassembled WGS sequence"/>
</dbReference>
<dbReference type="PANTHER" id="PTHR12882">
    <property type="entry name" value="SUPPRESSOR OF TY 4"/>
    <property type="match status" value="1"/>
</dbReference>
<feature type="domain" description="Spt4/RpoE2 zinc finger" evidence="9">
    <location>
        <begin position="14"/>
        <end position="90"/>
    </location>
</feature>
<proteinExistence type="inferred from homology"/>
<dbReference type="GO" id="GO:0140673">
    <property type="term" value="P:transcription elongation-coupled chromatin remodeling"/>
    <property type="evidence" value="ECO:0007669"/>
    <property type="project" value="InterPro"/>
</dbReference>
<keyword evidence="5 8" id="KW-0804">Transcription</keyword>
<comment type="subcellular location">
    <subcellularLocation>
        <location evidence="2">Chromosome</location>
        <location evidence="2">Centromere</location>
    </subcellularLocation>
    <subcellularLocation>
        <location evidence="1 8">Nucleus</location>
    </subcellularLocation>
</comment>
<dbReference type="GO" id="GO:0032044">
    <property type="term" value="C:DSIF complex"/>
    <property type="evidence" value="ECO:0007669"/>
    <property type="project" value="TreeGrafter"/>
</dbReference>
<dbReference type="GO" id="GO:0000775">
    <property type="term" value="C:chromosome, centromeric region"/>
    <property type="evidence" value="ECO:0007669"/>
    <property type="project" value="UniProtKB-SubCell"/>
</dbReference>
<dbReference type="InParanoid" id="A0A136J6R0"/>
<dbReference type="PANTHER" id="PTHR12882:SF1">
    <property type="entry name" value="TRANSCRIPTION ELONGATION FACTOR SPT4"/>
    <property type="match status" value="1"/>
</dbReference>
<dbReference type="SUPFAM" id="SSF63393">
    <property type="entry name" value="RNA polymerase subunits"/>
    <property type="match status" value="1"/>
</dbReference>
<evidence type="ECO:0000259" key="9">
    <source>
        <dbReference type="SMART" id="SM01389"/>
    </source>
</evidence>
<comment type="similarity">
    <text evidence="3 8">Belongs to the SPT4 family.</text>
</comment>
<evidence type="ECO:0000256" key="4">
    <source>
        <dbReference type="ARBA" id="ARBA00020182"/>
    </source>
</evidence>
<dbReference type="InterPro" id="IPR009287">
    <property type="entry name" value="Spt4"/>
</dbReference>
<dbReference type="Gene3D" id="3.30.40.210">
    <property type="match status" value="1"/>
</dbReference>
<dbReference type="InterPro" id="IPR029040">
    <property type="entry name" value="RPABC4/Spt4"/>
</dbReference>
<dbReference type="FunCoup" id="A0A136J6R0">
    <property type="interactions" value="432"/>
</dbReference>
<name>A0A136J6R0_9PEZI</name>
<comment type="function">
    <text evidence="8">The SPT4-SPT5 complex mediates both activation and inhibition of transcription elongation, and plays a role in pre-mRNA processing. This complex seems to be important for the stability of the RNA polymerase II elongation machinery on the chromatin template but not for the inherent ability of this machinery to translocate down the gene.</text>
</comment>
<evidence type="ECO:0000256" key="5">
    <source>
        <dbReference type="ARBA" id="ARBA00023163"/>
    </source>
</evidence>
<evidence type="ECO:0000256" key="7">
    <source>
        <dbReference type="ARBA" id="ARBA00023328"/>
    </source>
</evidence>
<dbReference type="InterPro" id="IPR038510">
    <property type="entry name" value="Spt4_sf"/>
</dbReference>
<keyword evidence="11" id="KW-1185">Reference proteome</keyword>
<dbReference type="OrthoDB" id="248751at2759"/>
<dbReference type="STRING" id="196109.A0A136J6R0"/>
<sequence length="119" mass="13494">MSENFVAPSHQRYTRACMVCSIIMTYSRFKLYGCPNCPFLQLKDSPESIESCTSQVFEGVIAMGKNRQSWIAKWQRLDSYVNGVYAIKVSGTLPDDIRTMLEDEGHPYVPRDGSATEQD</sequence>
<dbReference type="GO" id="GO:0000993">
    <property type="term" value="F:RNA polymerase II complex binding"/>
    <property type="evidence" value="ECO:0007669"/>
    <property type="project" value="TreeGrafter"/>
</dbReference>